<reference evidence="2 3" key="1">
    <citation type="submission" date="2018-05" db="EMBL/GenBank/DDBJ databases">
        <title>Complete genome sequence of Arcticibacterium luteifluviistationis SM1504T, a cytophagaceae bacterium isolated from Arctic surface seawater.</title>
        <authorList>
            <person name="Li Y."/>
            <person name="Qin Q.-L."/>
        </authorList>
    </citation>
    <scope>NUCLEOTIDE SEQUENCE [LARGE SCALE GENOMIC DNA]</scope>
    <source>
        <strain evidence="2 3">SM1504</strain>
    </source>
</reference>
<dbReference type="EMBL" id="CP029480">
    <property type="protein sequence ID" value="AWV98880.1"/>
    <property type="molecule type" value="Genomic_DNA"/>
</dbReference>
<dbReference type="AlphaFoldDB" id="A0A2Z4GCR0"/>
<evidence type="ECO:0000313" key="3">
    <source>
        <dbReference type="Proteomes" id="UP000249873"/>
    </source>
</evidence>
<keyword evidence="1" id="KW-0732">Signal</keyword>
<dbReference type="RefSeq" id="WP_111372073.1">
    <property type="nucleotide sequence ID" value="NZ_CP029480.1"/>
</dbReference>
<organism evidence="2 3">
    <name type="scientific">Arcticibacterium luteifluviistationis</name>
    <dbReference type="NCBI Taxonomy" id="1784714"/>
    <lineage>
        <taxon>Bacteria</taxon>
        <taxon>Pseudomonadati</taxon>
        <taxon>Bacteroidota</taxon>
        <taxon>Cytophagia</taxon>
        <taxon>Cytophagales</taxon>
        <taxon>Leadbetterellaceae</taxon>
        <taxon>Arcticibacterium</taxon>
    </lineage>
</organism>
<feature type="signal peptide" evidence="1">
    <location>
        <begin position="1"/>
        <end position="18"/>
    </location>
</feature>
<gene>
    <name evidence="2" type="ORF">DJ013_12135</name>
</gene>
<evidence type="ECO:0000256" key="1">
    <source>
        <dbReference type="SAM" id="SignalP"/>
    </source>
</evidence>
<protein>
    <submittedName>
        <fullName evidence="2">Uncharacterized protein</fullName>
    </submittedName>
</protein>
<sequence length="158" mass="17195">MRVFIILVLIVSCYVSHAQQVQVKSGWNTSVSSSEIIEAGLDYSGTITSDPDQTTINFNGGKMPESYYITVQKNDNGLDGLSLWVRRTGDGNGSPFATVSGGTTFMQVTDSGEILYSGINNKGGGTRRHVPIQYQFRGISVLLPVKTYSINVIYTISE</sequence>
<proteinExistence type="predicted"/>
<keyword evidence="3" id="KW-1185">Reference proteome</keyword>
<dbReference type="Proteomes" id="UP000249873">
    <property type="component" value="Chromosome"/>
</dbReference>
<evidence type="ECO:0000313" key="2">
    <source>
        <dbReference type="EMBL" id="AWV98880.1"/>
    </source>
</evidence>
<dbReference type="OrthoDB" id="964707at2"/>
<feature type="chain" id="PRO_5016373006" evidence="1">
    <location>
        <begin position="19"/>
        <end position="158"/>
    </location>
</feature>
<dbReference type="KEGG" id="als:DJ013_12135"/>
<name>A0A2Z4GCR0_9BACT</name>
<accession>A0A2Z4GCR0</accession>